<evidence type="ECO:0000313" key="2">
    <source>
        <dbReference type="EMBL" id="GKT28486.1"/>
    </source>
</evidence>
<accession>A0ABQ5KC72</accession>
<evidence type="ECO:0000313" key="3">
    <source>
        <dbReference type="Proteomes" id="UP001057375"/>
    </source>
</evidence>
<feature type="non-terminal residue" evidence="2">
    <location>
        <position position="1"/>
    </location>
</feature>
<protein>
    <submittedName>
        <fullName evidence="2">Uncharacterized protein</fullName>
    </submittedName>
</protein>
<organism evidence="2 3">
    <name type="scientific">Aduncisulcus paluster</name>
    <dbReference type="NCBI Taxonomy" id="2918883"/>
    <lineage>
        <taxon>Eukaryota</taxon>
        <taxon>Metamonada</taxon>
        <taxon>Carpediemonas-like organisms</taxon>
        <taxon>Aduncisulcus</taxon>
    </lineage>
</organism>
<keyword evidence="1" id="KW-0175">Coiled coil</keyword>
<dbReference type="EMBL" id="BQXS01000311">
    <property type="protein sequence ID" value="GKT28486.1"/>
    <property type="molecule type" value="Genomic_DNA"/>
</dbReference>
<comment type="caution">
    <text evidence="2">The sequence shown here is derived from an EMBL/GenBank/DDBJ whole genome shotgun (WGS) entry which is preliminary data.</text>
</comment>
<reference evidence="2" key="1">
    <citation type="submission" date="2022-03" db="EMBL/GenBank/DDBJ databases">
        <title>Draft genome sequence of Aduncisulcus paluster, a free-living microaerophilic Fornicata.</title>
        <authorList>
            <person name="Yuyama I."/>
            <person name="Kume K."/>
            <person name="Tamura T."/>
            <person name="Inagaki Y."/>
            <person name="Hashimoto T."/>
        </authorList>
    </citation>
    <scope>NUCLEOTIDE SEQUENCE</scope>
    <source>
        <strain evidence="2">NY0171</strain>
    </source>
</reference>
<evidence type="ECO:0000256" key="1">
    <source>
        <dbReference type="SAM" id="Coils"/>
    </source>
</evidence>
<dbReference type="Proteomes" id="UP001057375">
    <property type="component" value="Unassembled WGS sequence"/>
</dbReference>
<keyword evidence="3" id="KW-1185">Reference proteome</keyword>
<proteinExistence type="predicted"/>
<sequence>FFKQGTWAPPYDPPLSLDDPSVAETDVENATGEFVEEYGTSSLEDFRSFLEGTSGIVFTRVHIPFTSPHDIHGLYLCLQSCSYTPKTLRFVFWSSNGSSVSAQCILAEMTHTCEWHHVSVDVSDVVRCDIEHESTWDGEDCSYLLSMRFIVQASTKLLKREKSGDIDDSVDGSSDDRVDELVERLSALEAKDRRLSEENKRLRKRLLEQESTFQALLMDQRKKLDSTREEISDLTQQLETVDGRSLFLEKQMGAQYSFFKQQLDSIKDQLTVQECCPSSPVKVKDGSM</sequence>
<gene>
    <name evidence="2" type="ORF">ADUPG1_000680</name>
</gene>
<name>A0ABQ5KC72_9EUKA</name>
<feature type="coiled-coil region" evidence="1">
    <location>
        <begin position="178"/>
        <end position="244"/>
    </location>
</feature>